<protein>
    <submittedName>
        <fullName evidence="4">MobA/MobL family protein</fullName>
    </submittedName>
</protein>
<dbReference type="Gene3D" id="3.30.930.30">
    <property type="match status" value="1"/>
</dbReference>
<keyword evidence="2" id="KW-0184">Conjugation</keyword>
<gene>
    <name evidence="4" type="ORF">PUR29_35705</name>
</gene>
<reference evidence="4 5" key="1">
    <citation type="journal article" date="2023" name="PLoS ONE">
        <title>Complete genome assembly of Hawai'i environmental nontuberculous mycobacteria reveals unexpected co-isolation with methylobacteria.</title>
        <authorList>
            <person name="Hendrix J."/>
            <person name="Epperson L.E."/>
            <person name="Tong E.I."/>
            <person name="Chan Y.L."/>
            <person name="Hasan N.A."/>
            <person name="Dawrs S.N."/>
            <person name="Norton G.J."/>
            <person name="Virdi R."/>
            <person name="Crooks J.L."/>
            <person name="Chan E.D."/>
            <person name="Honda J.R."/>
            <person name="Strong M."/>
        </authorList>
    </citation>
    <scope>NUCLEOTIDE SEQUENCE [LARGE SCALE GENOMIC DNA]</scope>
    <source>
        <strain evidence="4 5">NJH_HI04-1</strain>
    </source>
</reference>
<evidence type="ECO:0000313" key="5">
    <source>
        <dbReference type="Proteomes" id="UP001407347"/>
    </source>
</evidence>
<sequence length="254" mass="27928">MAIYHLSAQVIRSSTGHSAVAAAASRRAAALVCQATGQVFDCRAKAGVTHAELSLPTETPAWFRTAIDGLTSDRSAEVLWNAVEAKEGLKGTGLAMVLDIALPVELNGAQRVALARDWVENHVTARGFVADWAVREDDGNPHFHVMIPLRCMTDKGFGPKYELRRDAAGNVIFRDDGKPRYERMALPMKELLGWRRSWAETTNHHLATAGFEVRIDHRSHADAGIEREPTRHRGVIAHRRAAKRQAATASRSTP</sequence>
<feature type="domain" description="MobA/MobL protein" evidence="3">
    <location>
        <begin position="18"/>
        <end position="239"/>
    </location>
</feature>
<proteinExistence type="inferred from homology"/>
<dbReference type="Proteomes" id="UP001407347">
    <property type="component" value="Unassembled WGS sequence"/>
</dbReference>
<keyword evidence="5" id="KW-1185">Reference proteome</keyword>
<evidence type="ECO:0000256" key="1">
    <source>
        <dbReference type="ARBA" id="ARBA00010873"/>
    </source>
</evidence>
<evidence type="ECO:0000313" key="4">
    <source>
        <dbReference type="EMBL" id="MEN3238787.1"/>
    </source>
</evidence>
<dbReference type="EMBL" id="JAQYXP010000007">
    <property type="protein sequence ID" value="MEN3238787.1"/>
    <property type="molecule type" value="Genomic_DNA"/>
</dbReference>
<evidence type="ECO:0000256" key="2">
    <source>
        <dbReference type="ARBA" id="ARBA00022971"/>
    </source>
</evidence>
<evidence type="ECO:0000259" key="3">
    <source>
        <dbReference type="Pfam" id="PF03389"/>
    </source>
</evidence>
<organism evidence="4 5">
    <name type="scientific">Methylobacterium ajmalii</name>
    <dbReference type="NCBI Taxonomy" id="2738439"/>
    <lineage>
        <taxon>Bacteria</taxon>
        <taxon>Pseudomonadati</taxon>
        <taxon>Pseudomonadota</taxon>
        <taxon>Alphaproteobacteria</taxon>
        <taxon>Hyphomicrobiales</taxon>
        <taxon>Methylobacteriaceae</taxon>
        <taxon>Methylobacterium</taxon>
    </lineage>
</organism>
<name>A0ABV0A4N4_9HYPH</name>
<dbReference type="Pfam" id="PF03389">
    <property type="entry name" value="MobA_MobL"/>
    <property type="match status" value="1"/>
</dbReference>
<accession>A0ABV0A4N4</accession>
<comment type="similarity">
    <text evidence="1">Belongs to the MobA/MobL family.</text>
</comment>
<dbReference type="RefSeq" id="WP_298963644.1">
    <property type="nucleotide sequence ID" value="NZ_JAQYXP010000007.1"/>
</dbReference>
<comment type="caution">
    <text evidence="4">The sequence shown here is derived from an EMBL/GenBank/DDBJ whole genome shotgun (WGS) entry which is preliminary data.</text>
</comment>
<dbReference type="InterPro" id="IPR005053">
    <property type="entry name" value="MobA_MobL"/>
</dbReference>